<feature type="transmembrane region" description="Helical" evidence="2">
    <location>
        <begin position="6"/>
        <end position="26"/>
    </location>
</feature>
<evidence type="ECO:0000313" key="3">
    <source>
        <dbReference type="EMBL" id="KAF5340148.1"/>
    </source>
</evidence>
<feature type="compositionally biased region" description="Low complexity" evidence="1">
    <location>
        <begin position="72"/>
        <end position="87"/>
    </location>
</feature>
<comment type="caution">
    <text evidence="3">The sequence shown here is derived from an EMBL/GenBank/DDBJ whole genome shotgun (WGS) entry which is preliminary data.</text>
</comment>
<keyword evidence="2" id="KW-0472">Membrane</keyword>
<name>A0A8H5CG52_9AGAR</name>
<organism evidence="3 4">
    <name type="scientific">Tetrapyrgos nigripes</name>
    <dbReference type="NCBI Taxonomy" id="182062"/>
    <lineage>
        <taxon>Eukaryota</taxon>
        <taxon>Fungi</taxon>
        <taxon>Dikarya</taxon>
        <taxon>Basidiomycota</taxon>
        <taxon>Agaricomycotina</taxon>
        <taxon>Agaricomycetes</taxon>
        <taxon>Agaricomycetidae</taxon>
        <taxon>Agaricales</taxon>
        <taxon>Marasmiineae</taxon>
        <taxon>Marasmiaceae</taxon>
        <taxon>Tetrapyrgos</taxon>
    </lineage>
</organism>
<sequence length="324" mass="35280">MRFALHPTAFLTLVFLCVGVLVRISVQSQSPTSPSSTSQPLLIILSSSSLPSVTKPNDRNHRTSHRLHPPSRWKSSNPSPSQSTSLLSPTINAVYSDTGWVEAGWQVLVELLSEGNSDKDDGDWEREGAEGGEDKDEDSKAPRLTRLPNDTLLSPPPRGYLTFDIGGDVSFASFAPFDTHPPSQPSPSSTTACFPSRLFTGYIFHTLLLSFLPYTLLPTVIPIIALLRSLPVYIPAYLSSYLITCLSMPREKESLAQFRGVGGGIERAVTSGVVLVFQGEFTAWAFSSLSAVLLSSLPRWLIPVLPSIPLKLSTLIIIDNLLMS</sequence>
<feature type="region of interest" description="Disordered" evidence="1">
    <location>
        <begin position="116"/>
        <end position="157"/>
    </location>
</feature>
<feature type="region of interest" description="Disordered" evidence="1">
    <location>
        <begin position="51"/>
        <end position="87"/>
    </location>
</feature>
<dbReference type="EMBL" id="JAACJM010000178">
    <property type="protein sequence ID" value="KAF5340148.1"/>
    <property type="molecule type" value="Genomic_DNA"/>
</dbReference>
<evidence type="ECO:0000256" key="2">
    <source>
        <dbReference type="SAM" id="Phobius"/>
    </source>
</evidence>
<protein>
    <submittedName>
        <fullName evidence="3">Uncharacterized protein</fullName>
    </submittedName>
</protein>
<feature type="transmembrane region" description="Helical" evidence="2">
    <location>
        <begin position="202"/>
        <end position="224"/>
    </location>
</feature>
<feature type="compositionally biased region" description="Acidic residues" evidence="1">
    <location>
        <begin position="120"/>
        <end position="136"/>
    </location>
</feature>
<proteinExistence type="predicted"/>
<evidence type="ECO:0000256" key="1">
    <source>
        <dbReference type="SAM" id="MobiDB-lite"/>
    </source>
</evidence>
<keyword evidence="4" id="KW-1185">Reference proteome</keyword>
<gene>
    <name evidence="3" type="ORF">D9758_016849</name>
</gene>
<dbReference type="Proteomes" id="UP000559256">
    <property type="component" value="Unassembled WGS sequence"/>
</dbReference>
<feature type="compositionally biased region" description="Basic residues" evidence="1">
    <location>
        <begin position="62"/>
        <end position="71"/>
    </location>
</feature>
<dbReference type="AlphaFoldDB" id="A0A8H5CG52"/>
<accession>A0A8H5CG52</accession>
<keyword evidence="2" id="KW-0812">Transmembrane</keyword>
<keyword evidence="2" id="KW-1133">Transmembrane helix</keyword>
<reference evidence="3 4" key="1">
    <citation type="journal article" date="2020" name="ISME J.">
        <title>Uncovering the hidden diversity of litter-decomposition mechanisms in mushroom-forming fungi.</title>
        <authorList>
            <person name="Floudas D."/>
            <person name="Bentzer J."/>
            <person name="Ahren D."/>
            <person name="Johansson T."/>
            <person name="Persson P."/>
            <person name="Tunlid A."/>
        </authorList>
    </citation>
    <scope>NUCLEOTIDE SEQUENCE [LARGE SCALE GENOMIC DNA]</scope>
    <source>
        <strain evidence="3 4">CBS 291.85</strain>
    </source>
</reference>
<evidence type="ECO:0000313" key="4">
    <source>
        <dbReference type="Proteomes" id="UP000559256"/>
    </source>
</evidence>